<protein>
    <submittedName>
        <fullName evidence="2">Uncharacterized protein</fullName>
    </submittedName>
</protein>
<proteinExistence type="predicted"/>
<feature type="compositionally biased region" description="Basic and acidic residues" evidence="1">
    <location>
        <begin position="158"/>
        <end position="169"/>
    </location>
</feature>
<evidence type="ECO:0000256" key="1">
    <source>
        <dbReference type="SAM" id="MobiDB-lite"/>
    </source>
</evidence>
<reference evidence="2" key="1">
    <citation type="submission" date="2021-10" db="EMBL/GenBank/DDBJ databases">
        <title>Melipona bicolor Genome sequencing and assembly.</title>
        <authorList>
            <person name="Araujo N.S."/>
            <person name="Arias M.C."/>
        </authorList>
    </citation>
    <scope>NUCLEOTIDE SEQUENCE</scope>
    <source>
        <strain evidence="2">USP_2M_L1-L4_2017</strain>
        <tissue evidence="2">Whole body</tissue>
    </source>
</reference>
<accession>A0AA40KE39</accession>
<feature type="compositionally biased region" description="Low complexity" evidence="1">
    <location>
        <begin position="22"/>
        <end position="32"/>
    </location>
</feature>
<dbReference type="Proteomes" id="UP001177670">
    <property type="component" value="Unassembled WGS sequence"/>
</dbReference>
<feature type="compositionally biased region" description="Basic residues" evidence="1">
    <location>
        <begin position="85"/>
        <end position="95"/>
    </location>
</feature>
<feature type="compositionally biased region" description="Basic and acidic residues" evidence="1">
    <location>
        <begin position="180"/>
        <end position="195"/>
    </location>
</feature>
<organism evidence="2 3">
    <name type="scientific">Melipona bicolor</name>
    <dbReference type="NCBI Taxonomy" id="60889"/>
    <lineage>
        <taxon>Eukaryota</taxon>
        <taxon>Metazoa</taxon>
        <taxon>Ecdysozoa</taxon>
        <taxon>Arthropoda</taxon>
        <taxon>Hexapoda</taxon>
        <taxon>Insecta</taxon>
        <taxon>Pterygota</taxon>
        <taxon>Neoptera</taxon>
        <taxon>Endopterygota</taxon>
        <taxon>Hymenoptera</taxon>
        <taxon>Apocrita</taxon>
        <taxon>Aculeata</taxon>
        <taxon>Apoidea</taxon>
        <taxon>Anthophila</taxon>
        <taxon>Apidae</taxon>
        <taxon>Melipona</taxon>
    </lineage>
</organism>
<feature type="region of interest" description="Disordered" evidence="1">
    <location>
        <begin position="19"/>
        <end position="110"/>
    </location>
</feature>
<feature type="region of interest" description="Disordered" evidence="1">
    <location>
        <begin position="158"/>
        <end position="195"/>
    </location>
</feature>
<comment type="caution">
    <text evidence="2">The sequence shown here is derived from an EMBL/GenBank/DDBJ whole genome shotgun (WGS) entry which is preliminary data.</text>
</comment>
<gene>
    <name evidence="2" type="ORF">K0M31_017045</name>
</gene>
<dbReference type="AlphaFoldDB" id="A0AA40KE39"/>
<dbReference type="EMBL" id="JAHYIQ010000057">
    <property type="protein sequence ID" value="KAK1116996.1"/>
    <property type="molecule type" value="Genomic_DNA"/>
</dbReference>
<name>A0AA40KE39_9HYME</name>
<evidence type="ECO:0000313" key="3">
    <source>
        <dbReference type="Proteomes" id="UP001177670"/>
    </source>
</evidence>
<sequence length="195" mass="22562">MANCGFAVSELLTLREHRQSLTRTTPGTKGTTNANADTDTGHGTIRKGKDRTELQRVRRVEERERRGKRKEEEEEEEEEAVGKRERNRRTDRRKGRGGEKGRGQRARASGQWARLTFPRCLLAARPPLACYSTVRSCVMRVTLSSPATCTRIYTCNERAEETREEKTEGHGTGTRRRRRRDEMRTRWRSKRGNES</sequence>
<feature type="compositionally biased region" description="Basic and acidic residues" evidence="1">
    <location>
        <begin position="50"/>
        <end position="71"/>
    </location>
</feature>
<keyword evidence="3" id="KW-1185">Reference proteome</keyword>
<evidence type="ECO:0000313" key="2">
    <source>
        <dbReference type="EMBL" id="KAK1116996.1"/>
    </source>
</evidence>